<organism evidence="5 6">
    <name type="scientific">Desulfatibacillum aliphaticivorans</name>
    <dbReference type="NCBI Taxonomy" id="218208"/>
    <lineage>
        <taxon>Bacteria</taxon>
        <taxon>Pseudomonadati</taxon>
        <taxon>Thermodesulfobacteriota</taxon>
        <taxon>Desulfobacteria</taxon>
        <taxon>Desulfobacterales</taxon>
        <taxon>Desulfatibacillaceae</taxon>
        <taxon>Desulfatibacillum</taxon>
    </lineage>
</organism>
<evidence type="ECO:0000313" key="5">
    <source>
        <dbReference type="EMBL" id="ACL03316.1"/>
    </source>
</evidence>
<sequence>MNVSPPEEYLYFLLNRASLSVTSLFKKALKKNGLPQVKPSYLGVLICLWRKEAMDELLSKLGSQEGMPLGELGKSAGVEPSTITGLIDRMEKDGLVQRSQVPGDRRSHRAVLTDKGSALRNEALQAMLDMEQEAFAGIDPEDLAVFKSVLKQVLANAK</sequence>
<keyword evidence="2" id="KW-0238">DNA-binding</keyword>
<keyword evidence="1" id="KW-0805">Transcription regulation</keyword>
<dbReference type="PRINTS" id="PR00598">
    <property type="entry name" value="HTHMARR"/>
</dbReference>
<dbReference type="GO" id="GO:0003700">
    <property type="term" value="F:DNA-binding transcription factor activity"/>
    <property type="evidence" value="ECO:0007669"/>
    <property type="project" value="InterPro"/>
</dbReference>
<dbReference type="eggNOG" id="COG1846">
    <property type="taxonomic scope" value="Bacteria"/>
</dbReference>
<dbReference type="PANTHER" id="PTHR42756:SF1">
    <property type="entry name" value="TRANSCRIPTIONAL REPRESSOR OF EMRAB OPERON"/>
    <property type="match status" value="1"/>
</dbReference>
<dbReference type="InterPro" id="IPR036388">
    <property type="entry name" value="WH-like_DNA-bd_sf"/>
</dbReference>
<protein>
    <submittedName>
        <fullName evidence="5">Transcriptional regulator, MarR family</fullName>
    </submittedName>
</protein>
<dbReference type="PANTHER" id="PTHR42756">
    <property type="entry name" value="TRANSCRIPTIONAL REGULATOR, MARR"/>
    <property type="match status" value="1"/>
</dbReference>
<dbReference type="GO" id="GO:0003677">
    <property type="term" value="F:DNA binding"/>
    <property type="evidence" value="ECO:0007669"/>
    <property type="project" value="UniProtKB-KW"/>
</dbReference>
<gene>
    <name evidence="5" type="ordered locus">Dalk_1618</name>
</gene>
<dbReference type="PROSITE" id="PS01117">
    <property type="entry name" value="HTH_MARR_1"/>
    <property type="match status" value="1"/>
</dbReference>
<evidence type="ECO:0000256" key="1">
    <source>
        <dbReference type="ARBA" id="ARBA00023015"/>
    </source>
</evidence>
<evidence type="ECO:0000256" key="2">
    <source>
        <dbReference type="ARBA" id="ARBA00023125"/>
    </source>
</evidence>
<feature type="domain" description="HTH marR-type" evidence="4">
    <location>
        <begin position="7"/>
        <end position="155"/>
    </location>
</feature>
<dbReference type="InterPro" id="IPR023187">
    <property type="entry name" value="Tscrpt_reg_MarR-type_CS"/>
</dbReference>
<name>B8FAM0_DESAL</name>
<dbReference type="AlphaFoldDB" id="B8FAM0"/>
<evidence type="ECO:0000259" key="4">
    <source>
        <dbReference type="PROSITE" id="PS50995"/>
    </source>
</evidence>
<dbReference type="SUPFAM" id="SSF46785">
    <property type="entry name" value="Winged helix' DNA-binding domain"/>
    <property type="match status" value="1"/>
</dbReference>
<dbReference type="InterPro" id="IPR036390">
    <property type="entry name" value="WH_DNA-bd_sf"/>
</dbReference>
<dbReference type="Gene3D" id="1.10.10.10">
    <property type="entry name" value="Winged helix-like DNA-binding domain superfamily/Winged helix DNA-binding domain"/>
    <property type="match status" value="1"/>
</dbReference>
<dbReference type="InterPro" id="IPR000835">
    <property type="entry name" value="HTH_MarR-typ"/>
</dbReference>
<evidence type="ECO:0000313" key="6">
    <source>
        <dbReference type="Proteomes" id="UP000000739"/>
    </source>
</evidence>
<dbReference type="RefSeq" id="WP_012610750.1">
    <property type="nucleotide sequence ID" value="NC_011768.1"/>
</dbReference>
<dbReference type="EMBL" id="CP001322">
    <property type="protein sequence ID" value="ACL03316.1"/>
    <property type="molecule type" value="Genomic_DNA"/>
</dbReference>
<keyword evidence="6" id="KW-1185">Reference proteome</keyword>
<proteinExistence type="predicted"/>
<dbReference type="SMART" id="SM00347">
    <property type="entry name" value="HTH_MARR"/>
    <property type="match status" value="1"/>
</dbReference>
<evidence type="ECO:0000256" key="3">
    <source>
        <dbReference type="ARBA" id="ARBA00023163"/>
    </source>
</evidence>
<dbReference type="Pfam" id="PF01047">
    <property type="entry name" value="MarR"/>
    <property type="match status" value="1"/>
</dbReference>
<reference evidence="5 6" key="1">
    <citation type="journal article" date="2012" name="Environ. Microbiol.">
        <title>The genome sequence of Desulfatibacillum alkenivorans AK-01: a blueprint for anaerobic alkane oxidation.</title>
        <authorList>
            <person name="Callaghan A.V."/>
            <person name="Morris B.E."/>
            <person name="Pereira I.A."/>
            <person name="McInerney M.J."/>
            <person name="Austin R.N."/>
            <person name="Groves J.T."/>
            <person name="Kukor J.J."/>
            <person name="Suflita J.M."/>
            <person name="Young L.Y."/>
            <person name="Zylstra G.J."/>
            <person name="Wawrik B."/>
        </authorList>
    </citation>
    <scope>NUCLEOTIDE SEQUENCE [LARGE SCALE GENOMIC DNA]</scope>
    <source>
        <strain evidence="5 6">AK-01</strain>
    </source>
</reference>
<dbReference type="HOGENOM" id="CLU_083287_18_6_7"/>
<keyword evidence="3" id="KW-0804">Transcription</keyword>
<accession>B8FAM0</accession>
<dbReference type="KEGG" id="dal:Dalk_1618"/>
<dbReference type="PROSITE" id="PS50995">
    <property type="entry name" value="HTH_MARR_2"/>
    <property type="match status" value="1"/>
</dbReference>
<dbReference type="Proteomes" id="UP000000739">
    <property type="component" value="Chromosome"/>
</dbReference>